<dbReference type="Proteomes" id="UP001500618">
    <property type="component" value="Unassembled WGS sequence"/>
</dbReference>
<sequence length="897" mass="94767">MLSGRAVEQDAIDALLASARSGVSGALVLRGEPGIGKTALLDYAREKADGMQVLRCVGAESEAALPYAGLHLVLRPVLGQTTKLPPAQRAALDGAFGLGGVPTDPFAIGAAVLALLAEAAETGPLLCLVDDAQWLDRSSVAAMLFAARRLDREGVAVLFAAREYAEVLVSTGLPERRLAGLAEPDALLLLKAHADLTDDQRRQLVAETHGNPLALLELPAVVSTTAGPLPLPLTSRVQDAFHHQVRALPPACQALLLVAAADDTGDLLVLLAAAADLGASSTDLQPAEAAGLVTESAGTLSFRHPLVRSAVYHGAPLVRRLAAHSALAAAYGRQHDADRRAWHLAVAATAPDERIAGELEAAADRAVARGGFDAATSGYERAAQLSEDSAATIRRLVLACESGLHGGRPGWARTRAERAAPAVIDPVMRARLIAVRARAEYNSGNIALSHDLLSQGAALLAGGDPEPAFWLVAEALHAAWSAPADAEMFARTVDQFGEIGLPADHPLMAVVWLARWCTAAILRRDTTTYPPLADLVEKAEAAAAGSDPRILTEVANCTFTLGLDADSARIAARSVANARREGTVEPLADCMGTLTLCETFAGRPREALVTGTESARLAEHTGLAHWRTYAASILAYVAATRGDESGCLTSYEIAAAEPRAHLSAVAWTQSARGLLDLGHGRVQDCFNRLSRLVSGPARHHGAALRCRPDLVEAAARLGRLDAVAEPFAEFRRWAAVVRQPWLDALVARCHALTATDANAENHFLTALAGPVDRPLELARTQLLYGEWLRRVRRKVDARVQLEASLRAFDELGCGPWAARAKAELGASGATVPGAVRQDILAALTPQELQIAVLAGQGMSNRDIAAQLFLSPRTVAYHLYKTYPKLGITTRTELCALV</sequence>
<dbReference type="InterPro" id="IPR016032">
    <property type="entry name" value="Sig_transdc_resp-reg_C-effctor"/>
</dbReference>
<dbReference type="SUPFAM" id="SSF46894">
    <property type="entry name" value="C-terminal effector domain of the bipartite response regulators"/>
    <property type="match status" value="1"/>
</dbReference>
<organism evidence="4 5">
    <name type="scientific">Fodinicola feengrottensis</name>
    <dbReference type="NCBI Taxonomy" id="435914"/>
    <lineage>
        <taxon>Bacteria</taxon>
        <taxon>Bacillati</taxon>
        <taxon>Actinomycetota</taxon>
        <taxon>Actinomycetes</taxon>
        <taxon>Mycobacteriales</taxon>
        <taxon>Fodinicola</taxon>
    </lineage>
</organism>
<proteinExistence type="predicted"/>
<dbReference type="InterPro" id="IPR027417">
    <property type="entry name" value="P-loop_NTPase"/>
</dbReference>
<dbReference type="InterPro" id="IPR036388">
    <property type="entry name" value="WH-like_DNA-bd_sf"/>
</dbReference>
<dbReference type="PANTHER" id="PTHR16305">
    <property type="entry name" value="TESTICULAR SOLUBLE ADENYLYL CYCLASE"/>
    <property type="match status" value="1"/>
</dbReference>
<dbReference type="InterPro" id="IPR000792">
    <property type="entry name" value="Tscrpt_reg_LuxR_C"/>
</dbReference>
<evidence type="ECO:0000313" key="5">
    <source>
        <dbReference type="Proteomes" id="UP001500618"/>
    </source>
</evidence>
<reference evidence="4 5" key="1">
    <citation type="journal article" date="2019" name="Int. J. Syst. Evol. Microbiol.">
        <title>The Global Catalogue of Microorganisms (GCM) 10K type strain sequencing project: providing services to taxonomists for standard genome sequencing and annotation.</title>
        <authorList>
            <consortium name="The Broad Institute Genomics Platform"/>
            <consortium name="The Broad Institute Genome Sequencing Center for Infectious Disease"/>
            <person name="Wu L."/>
            <person name="Ma J."/>
        </authorList>
    </citation>
    <scope>NUCLEOTIDE SEQUENCE [LARGE SCALE GENOMIC DNA]</scope>
    <source>
        <strain evidence="4 5">JCM 14718</strain>
    </source>
</reference>
<dbReference type="PRINTS" id="PR00038">
    <property type="entry name" value="HTHLUXR"/>
</dbReference>
<keyword evidence="2" id="KW-0067">ATP-binding</keyword>
<keyword evidence="5" id="KW-1185">Reference proteome</keyword>
<dbReference type="PANTHER" id="PTHR16305:SF35">
    <property type="entry name" value="TRANSCRIPTIONAL ACTIVATOR DOMAIN"/>
    <property type="match status" value="1"/>
</dbReference>
<evidence type="ECO:0000313" key="4">
    <source>
        <dbReference type="EMBL" id="GAA1666955.1"/>
    </source>
</evidence>
<dbReference type="EMBL" id="BAAANY010000005">
    <property type="protein sequence ID" value="GAA1666955.1"/>
    <property type="molecule type" value="Genomic_DNA"/>
</dbReference>
<name>A0ABN2G901_9ACTN</name>
<feature type="domain" description="HTH luxR-type" evidence="3">
    <location>
        <begin position="836"/>
        <end position="897"/>
    </location>
</feature>
<evidence type="ECO:0000256" key="1">
    <source>
        <dbReference type="ARBA" id="ARBA00022741"/>
    </source>
</evidence>
<dbReference type="CDD" id="cd06170">
    <property type="entry name" value="LuxR_C_like"/>
    <property type="match status" value="1"/>
</dbReference>
<evidence type="ECO:0000259" key="3">
    <source>
        <dbReference type="PROSITE" id="PS50043"/>
    </source>
</evidence>
<dbReference type="RefSeq" id="WP_344308464.1">
    <property type="nucleotide sequence ID" value="NZ_BAAANY010000005.1"/>
</dbReference>
<protein>
    <submittedName>
        <fullName evidence="4">LuxR family transcriptional regulator</fullName>
    </submittedName>
</protein>
<gene>
    <name evidence="4" type="ORF">GCM10009765_15570</name>
</gene>
<dbReference type="Pfam" id="PF00196">
    <property type="entry name" value="GerE"/>
    <property type="match status" value="1"/>
</dbReference>
<comment type="caution">
    <text evidence="4">The sequence shown here is derived from an EMBL/GenBank/DDBJ whole genome shotgun (WGS) entry which is preliminary data.</text>
</comment>
<keyword evidence="1" id="KW-0547">Nucleotide-binding</keyword>
<dbReference type="SUPFAM" id="SSF52540">
    <property type="entry name" value="P-loop containing nucleoside triphosphate hydrolases"/>
    <property type="match status" value="1"/>
</dbReference>
<dbReference type="SMART" id="SM00421">
    <property type="entry name" value="HTH_LUXR"/>
    <property type="match status" value="1"/>
</dbReference>
<dbReference type="Pfam" id="PF13191">
    <property type="entry name" value="AAA_16"/>
    <property type="match status" value="1"/>
</dbReference>
<dbReference type="InterPro" id="IPR041664">
    <property type="entry name" value="AAA_16"/>
</dbReference>
<dbReference type="PROSITE" id="PS50043">
    <property type="entry name" value="HTH_LUXR_2"/>
    <property type="match status" value="1"/>
</dbReference>
<accession>A0ABN2G901</accession>
<dbReference type="Gene3D" id="1.10.10.10">
    <property type="entry name" value="Winged helix-like DNA-binding domain superfamily/Winged helix DNA-binding domain"/>
    <property type="match status" value="1"/>
</dbReference>
<evidence type="ECO:0000256" key="2">
    <source>
        <dbReference type="ARBA" id="ARBA00022840"/>
    </source>
</evidence>